<dbReference type="AlphaFoldDB" id="A0A1I5ZGA7"/>
<evidence type="ECO:0000256" key="1">
    <source>
        <dbReference type="ARBA" id="ARBA00022723"/>
    </source>
</evidence>
<dbReference type="GO" id="GO:0051536">
    <property type="term" value="F:iron-sulfur cluster binding"/>
    <property type="evidence" value="ECO:0007669"/>
    <property type="project" value="UniProtKB-KW"/>
</dbReference>
<keyword evidence="1 4" id="KW-0479">Metal-binding</keyword>
<comment type="function">
    <text evidence="4">Ferredoxins are iron-sulfur proteins that transfer electrons in a wide variety of metabolic reactions.</text>
</comment>
<dbReference type="STRING" id="112413.SAMN05421854_11556"/>
<dbReference type="EMBL" id="FOWC01000015">
    <property type="protein sequence ID" value="SFQ55514.1"/>
    <property type="molecule type" value="Genomic_DNA"/>
</dbReference>
<dbReference type="SUPFAM" id="SSF54862">
    <property type="entry name" value="4Fe-4S ferredoxins"/>
    <property type="match status" value="1"/>
</dbReference>
<keyword evidence="2 4" id="KW-0408">Iron</keyword>
<sequence>MYEIRVDEEKCCAYGNCVVAAPDVFALGETDKVIVLQPEFPSVPPHVYRAVRSCPAYALTVGRAETTEER</sequence>
<keyword evidence="4" id="KW-0813">Transport</keyword>
<evidence type="ECO:0000313" key="5">
    <source>
        <dbReference type="EMBL" id="SFQ55514.1"/>
    </source>
</evidence>
<dbReference type="Gene3D" id="3.30.70.20">
    <property type="match status" value="1"/>
</dbReference>
<dbReference type="OrthoDB" id="4741951at2"/>
<dbReference type="PRINTS" id="PR00352">
    <property type="entry name" value="3FE4SFRDOXIN"/>
</dbReference>
<dbReference type="Pfam" id="PF13370">
    <property type="entry name" value="Fer4_13"/>
    <property type="match status" value="1"/>
</dbReference>
<proteinExistence type="predicted"/>
<evidence type="ECO:0000256" key="4">
    <source>
        <dbReference type="RuleBase" id="RU368020"/>
    </source>
</evidence>
<dbReference type="InterPro" id="IPR001080">
    <property type="entry name" value="3Fe4S_ferredoxin"/>
</dbReference>
<dbReference type="Proteomes" id="UP000199137">
    <property type="component" value="Unassembled WGS sequence"/>
</dbReference>
<gene>
    <name evidence="5" type="ORF">SAMN05421854_11556</name>
</gene>
<protein>
    <recommendedName>
        <fullName evidence="4">Ferredoxin</fullName>
    </recommendedName>
</protein>
<evidence type="ECO:0000256" key="3">
    <source>
        <dbReference type="ARBA" id="ARBA00023014"/>
    </source>
</evidence>
<keyword evidence="3 4" id="KW-0411">Iron-sulfur</keyword>
<evidence type="ECO:0000256" key="2">
    <source>
        <dbReference type="ARBA" id="ARBA00023004"/>
    </source>
</evidence>
<dbReference type="GO" id="GO:0005506">
    <property type="term" value="F:iron ion binding"/>
    <property type="evidence" value="ECO:0007669"/>
    <property type="project" value="UniProtKB-UniRule"/>
</dbReference>
<evidence type="ECO:0000313" key="6">
    <source>
        <dbReference type="Proteomes" id="UP000199137"/>
    </source>
</evidence>
<accession>A0A1I5ZGA7</accession>
<keyword evidence="4" id="KW-0249">Electron transport</keyword>
<dbReference type="GO" id="GO:0009055">
    <property type="term" value="F:electron transfer activity"/>
    <property type="evidence" value="ECO:0007669"/>
    <property type="project" value="UniProtKB-UniRule"/>
</dbReference>
<dbReference type="RefSeq" id="WP_093576375.1">
    <property type="nucleotide sequence ID" value="NZ_FOWC01000015.1"/>
</dbReference>
<organism evidence="5 6">
    <name type="scientific">Amycolatopsis rubida</name>
    <dbReference type="NCBI Taxonomy" id="112413"/>
    <lineage>
        <taxon>Bacteria</taxon>
        <taxon>Bacillati</taxon>
        <taxon>Actinomycetota</taxon>
        <taxon>Actinomycetes</taxon>
        <taxon>Pseudonocardiales</taxon>
        <taxon>Pseudonocardiaceae</taxon>
        <taxon>Amycolatopsis</taxon>
    </lineage>
</organism>
<reference evidence="5 6" key="1">
    <citation type="submission" date="2016-10" db="EMBL/GenBank/DDBJ databases">
        <authorList>
            <person name="de Groot N.N."/>
        </authorList>
    </citation>
    <scope>NUCLEOTIDE SEQUENCE [LARGE SCALE GENOMIC DNA]</scope>
    <source>
        <strain evidence="5 6">DSM 44637</strain>
    </source>
</reference>
<name>A0A1I5ZGA7_9PSEU</name>